<dbReference type="PANTHER" id="PTHR30632:SF11">
    <property type="entry name" value="BLR4797 PROTEIN"/>
    <property type="match status" value="1"/>
</dbReference>
<reference evidence="1" key="1">
    <citation type="submission" date="2021-03" db="EMBL/GenBank/DDBJ databases">
        <authorList>
            <person name="So Y."/>
        </authorList>
    </citation>
    <scope>NUCLEOTIDE SEQUENCE</scope>
    <source>
        <strain evidence="1">SG15</strain>
    </source>
</reference>
<keyword evidence="2" id="KW-1185">Reference proteome</keyword>
<dbReference type="Gene3D" id="3.40.190.10">
    <property type="entry name" value="Periplasmic binding protein-like II"/>
    <property type="match status" value="2"/>
</dbReference>
<dbReference type="Pfam" id="PF13531">
    <property type="entry name" value="SBP_bac_11"/>
    <property type="match status" value="1"/>
</dbReference>
<proteinExistence type="predicted"/>
<dbReference type="InterPro" id="IPR050682">
    <property type="entry name" value="ModA/WtpA"/>
</dbReference>
<accession>A0A940N2C9</accession>
<name>A0A940N2C9_9PROT</name>
<dbReference type="PANTHER" id="PTHR30632">
    <property type="entry name" value="MOLYBDATE-BINDING PERIPLASMIC PROTEIN"/>
    <property type="match status" value="1"/>
</dbReference>
<dbReference type="Proteomes" id="UP000677537">
    <property type="component" value="Unassembled WGS sequence"/>
</dbReference>
<evidence type="ECO:0000313" key="2">
    <source>
        <dbReference type="Proteomes" id="UP000677537"/>
    </source>
</evidence>
<organism evidence="1 2">
    <name type="scientific">Roseomonas indoligenes</name>
    <dbReference type="NCBI Taxonomy" id="2820811"/>
    <lineage>
        <taxon>Bacteria</taxon>
        <taxon>Pseudomonadati</taxon>
        <taxon>Pseudomonadota</taxon>
        <taxon>Alphaproteobacteria</taxon>
        <taxon>Acetobacterales</taxon>
        <taxon>Roseomonadaceae</taxon>
        <taxon>Roseomonas</taxon>
    </lineage>
</organism>
<dbReference type="GO" id="GO:0030973">
    <property type="term" value="F:molybdate ion binding"/>
    <property type="evidence" value="ECO:0007669"/>
    <property type="project" value="TreeGrafter"/>
</dbReference>
<protein>
    <submittedName>
        <fullName evidence="1">Substrate-binding domain-containing protein</fullName>
    </submittedName>
</protein>
<dbReference type="EMBL" id="JAGIZA010000017">
    <property type="protein sequence ID" value="MBP0495480.1"/>
    <property type="molecule type" value="Genomic_DNA"/>
</dbReference>
<dbReference type="GO" id="GO:0015689">
    <property type="term" value="P:molybdate ion transport"/>
    <property type="evidence" value="ECO:0007669"/>
    <property type="project" value="TreeGrafter"/>
</dbReference>
<dbReference type="AlphaFoldDB" id="A0A940N2C9"/>
<sequence length="226" mass="24109">MKCALVLREAFDRVIGPAFAAENGYAPEIDWTPTTVIMQKIAAGERVDALVLIADSMDRLVEQDLVDPATRIEVADSRVGIAVPKGAPHPDISTPEAFTDALLAARSVAYSKAGASGIYFEKMMARLGITEAINAKATVIPAGFTAEKLTTGEADLAVQQLSELLVVPGIEIVGPFPGDLQNVTHFSAAIMREARNREGAERFLAMLTQPRAIEAYRASGLDAATR</sequence>
<comment type="caution">
    <text evidence="1">The sequence shown here is derived from an EMBL/GenBank/DDBJ whole genome shotgun (WGS) entry which is preliminary data.</text>
</comment>
<evidence type="ECO:0000313" key="1">
    <source>
        <dbReference type="EMBL" id="MBP0495480.1"/>
    </source>
</evidence>
<dbReference type="SUPFAM" id="SSF53850">
    <property type="entry name" value="Periplasmic binding protein-like II"/>
    <property type="match status" value="1"/>
</dbReference>
<gene>
    <name evidence="1" type="ORF">J5Y10_22030</name>
</gene>